<name>A0A1L9TP90_9EURO</name>
<accession>A0A1L9TP90</accession>
<evidence type="ECO:0008006" key="4">
    <source>
        <dbReference type="Google" id="ProtNLM"/>
    </source>
</evidence>
<organism evidence="2 3">
    <name type="scientific">Aspergillus sydowii CBS 593.65</name>
    <dbReference type="NCBI Taxonomy" id="1036612"/>
    <lineage>
        <taxon>Eukaryota</taxon>
        <taxon>Fungi</taxon>
        <taxon>Dikarya</taxon>
        <taxon>Ascomycota</taxon>
        <taxon>Pezizomycotina</taxon>
        <taxon>Eurotiomycetes</taxon>
        <taxon>Eurotiomycetidae</taxon>
        <taxon>Eurotiales</taxon>
        <taxon>Aspergillaceae</taxon>
        <taxon>Aspergillus</taxon>
        <taxon>Aspergillus subgen. Nidulantes</taxon>
    </lineage>
</organism>
<dbReference type="EMBL" id="KV878584">
    <property type="protein sequence ID" value="OJJ61198.1"/>
    <property type="molecule type" value="Genomic_DNA"/>
</dbReference>
<dbReference type="VEuPathDB" id="FungiDB:ASPSYDRAFT_29699"/>
<evidence type="ECO:0000256" key="1">
    <source>
        <dbReference type="SAM" id="SignalP"/>
    </source>
</evidence>
<dbReference type="AlphaFoldDB" id="A0A1L9TP90"/>
<protein>
    <recommendedName>
        <fullName evidence="4">Dickkopf N-terminal cysteine-rich domain-containing protein</fullName>
    </recommendedName>
</protein>
<evidence type="ECO:0000313" key="3">
    <source>
        <dbReference type="Proteomes" id="UP000184356"/>
    </source>
</evidence>
<keyword evidence="3" id="KW-1185">Reference proteome</keyword>
<dbReference type="GeneID" id="63760750"/>
<dbReference type="RefSeq" id="XP_040705004.1">
    <property type="nucleotide sequence ID" value="XM_040844677.1"/>
</dbReference>
<feature type="chain" id="PRO_5013245291" description="Dickkopf N-terminal cysteine-rich domain-containing protein" evidence="1">
    <location>
        <begin position="17"/>
        <end position="318"/>
    </location>
</feature>
<sequence>MKAYALLIFLVSLAVAEITGTSSSNDPGDVGNTEFHSELLKRTGNGQICGNPGDCGEGYFCLMFWCIVDDPALFPDVLCRSNSHCNDKGTEFVCLNGLCAPPKAEPVDEPSCIADSDCEGKAKCEGGLCINHDVTAEAPDIKDPACKSDSECGGGQCLNGICLANSRSKMRFARRSPQLICHNDQECAGINGTPGYCNNGICVADPPRKFGARSPQLVCHNDQECTGINGTPGYCNNGICVADPPRKLTRSPQLVCHNDQECTGINGTPGYCNNGICVADPPRKLTRSPQLVCHNDQECTGINGTPGYCKNGICVADP</sequence>
<dbReference type="Proteomes" id="UP000184356">
    <property type="component" value="Unassembled WGS sequence"/>
</dbReference>
<gene>
    <name evidence="2" type="ORF">ASPSYDRAFT_29699</name>
</gene>
<dbReference type="STRING" id="1036612.A0A1L9TP90"/>
<dbReference type="PANTHER" id="PTHR36519:SF9">
    <property type="entry name" value="EB DOMAIN-CONTAINING PROTEIN-RELATED"/>
    <property type="match status" value="1"/>
</dbReference>
<keyword evidence="1" id="KW-0732">Signal</keyword>
<dbReference type="PANTHER" id="PTHR36519">
    <property type="entry name" value="FIP (FUNGUS-INDUCED PROTEIN) RELATED-RELATED"/>
    <property type="match status" value="1"/>
</dbReference>
<evidence type="ECO:0000313" key="2">
    <source>
        <dbReference type="EMBL" id="OJJ61198.1"/>
    </source>
</evidence>
<feature type="signal peptide" evidence="1">
    <location>
        <begin position="1"/>
        <end position="16"/>
    </location>
</feature>
<dbReference type="OrthoDB" id="4405280at2759"/>
<proteinExistence type="predicted"/>
<reference evidence="3" key="1">
    <citation type="journal article" date="2017" name="Genome Biol.">
        <title>Comparative genomics reveals high biological diversity and specific adaptations in the industrially and medically important fungal genus Aspergillus.</title>
        <authorList>
            <person name="de Vries R.P."/>
            <person name="Riley R."/>
            <person name="Wiebenga A."/>
            <person name="Aguilar-Osorio G."/>
            <person name="Amillis S."/>
            <person name="Uchima C.A."/>
            <person name="Anderluh G."/>
            <person name="Asadollahi M."/>
            <person name="Askin M."/>
            <person name="Barry K."/>
            <person name="Battaglia E."/>
            <person name="Bayram O."/>
            <person name="Benocci T."/>
            <person name="Braus-Stromeyer S.A."/>
            <person name="Caldana C."/>
            <person name="Canovas D."/>
            <person name="Cerqueira G.C."/>
            <person name="Chen F."/>
            <person name="Chen W."/>
            <person name="Choi C."/>
            <person name="Clum A."/>
            <person name="Dos Santos R.A."/>
            <person name="Damasio A.R."/>
            <person name="Diallinas G."/>
            <person name="Emri T."/>
            <person name="Fekete E."/>
            <person name="Flipphi M."/>
            <person name="Freyberg S."/>
            <person name="Gallo A."/>
            <person name="Gournas C."/>
            <person name="Habgood R."/>
            <person name="Hainaut M."/>
            <person name="Harispe M.L."/>
            <person name="Henrissat B."/>
            <person name="Hilden K.S."/>
            <person name="Hope R."/>
            <person name="Hossain A."/>
            <person name="Karabika E."/>
            <person name="Karaffa L."/>
            <person name="Karanyi Z."/>
            <person name="Krasevec N."/>
            <person name="Kuo A."/>
            <person name="Kusch H."/>
            <person name="LaButti K."/>
            <person name="Lagendijk E.L."/>
            <person name="Lapidus A."/>
            <person name="Levasseur A."/>
            <person name="Lindquist E."/>
            <person name="Lipzen A."/>
            <person name="Logrieco A.F."/>
            <person name="MacCabe A."/>
            <person name="Maekelae M.R."/>
            <person name="Malavazi I."/>
            <person name="Melin P."/>
            <person name="Meyer V."/>
            <person name="Mielnichuk N."/>
            <person name="Miskei M."/>
            <person name="Molnar A.P."/>
            <person name="Mule G."/>
            <person name="Ngan C.Y."/>
            <person name="Orejas M."/>
            <person name="Orosz E."/>
            <person name="Ouedraogo J.P."/>
            <person name="Overkamp K.M."/>
            <person name="Park H.-S."/>
            <person name="Perrone G."/>
            <person name="Piumi F."/>
            <person name="Punt P.J."/>
            <person name="Ram A.F."/>
            <person name="Ramon A."/>
            <person name="Rauscher S."/>
            <person name="Record E."/>
            <person name="Riano-Pachon D.M."/>
            <person name="Robert V."/>
            <person name="Roehrig J."/>
            <person name="Ruller R."/>
            <person name="Salamov A."/>
            <person name="Salih N.S."/>
            <person name="Samson R.A."/>
            <person name="Sandor E."/>
            <person name="Sanguinetti M."/>
            <person name="Schuetze T."/>
            <person name="Sepcic K."/>
            <person name="Shelest E."/>
            <person name="Sherlock G."/>
            <person name="Sophianopoulou V."/>
            <person name="Squina F.M."/>
            <person name="Sun H."/>
            <person name="Susca A."/>
            <person name="Todd R.B."/>
            <person name="Tsang A."/>
            <person name="Unkles S.E."/>
            <person name="van de Wiele N."/>
            <person name="van Rossen-Uffink D."/>
            <person name="Oliveira J.V."/>
            <person name="Vesth T.C."/>
            <person name="Visser J."/>
            <person name="Yu J.-H."/>
            <person name="Zhou M."/>
            <person name="Andersen M.R."/>
            <person name="Archer D.B."/>
            <person name="Baker S.E."/>
            <person name="Benoit I."/>
            <person name="Brakhage A.A."/>
            <person name="Braus G.H."/>
            <person name="Fischer R."/>
            <person name="Frisvad J.C."/>
            <person name="Goldman G.H."/>
            <person name="Houbraken J."/>
            <person name="Oakley B."/>
            <person name="Pocsi I."/>
            <person name="Scazzocchio C."/>
            <person name="Seiboth B."/>
            <person name="vanKuyk P.A."/>
            <person name="Wortman J."/>
            <person name="Dyer P.S."/>
            <person name="Grigoriev I.V."/>
        </authorList>
    </citation>
    <scope>NUCLEOTIDE SEQUENCE [LARGE SCALE GENOMIC DNA]</scope>
    <source>
        <strain evidence="3">CBS 593.65</strain>
    </source>
</reference>